<evidence type="ECO:0000256" key="11">
    <source>
        <dbReference type="ARBA" id="ARBA00023242"/>
    </source>
</evidence>
<dbReference type="SUPFAM" id="SSF52113">
    <property type="entry name" value="BRCT domain"/>
    <property type="match status" value="1"/>
</dbReference>
<evidence type="ECO:0000256" key="1">
    <source>
        <dbReference type="ARBA" id="ARBA00001936"/>
    </source>
</evidence>
<dbReference type="GeneID" id="28847872"/>
<evidence type="ECO:0000256" key="14">
    <source>
        <dbReference type="SAM" id="MobiDB-lite"/>
    </source>
</evidence>
<evidence type="ECO:0000313" key="16">
    <source>
        <dbReference type="EMBL" id="OAQ68290.1"/>
    </source>
</evidence>
<keyword evidence="5 13" id="KW-0548">Nucleotidyltransferase</keyword>
<name>A0A179FSW3_METCM</name>
<comment type="function">
    <text evidence="13">DNA polymerase that functions in several pathways of DNA repair. Involved in base excision repair (BER) responsible for repair of lesions that give rise to abasic (AP) sites in DNA. Also contributes to DNA double-strand break repair by non-homologous end joining and homologous recombination. Has both template-dependent and template-independent (terminal transferase) DNA polymerase activities. Has also a 5'-deoxyribose-5-phosphate lyase (dRP lyase) activity.</text>
</comment>
<dbReference type="InterPro" id="IPR036420">
    <property type="entry name" value="BRCT_dom_sf"/>
</dbReference>
<dbReference type="EMBL" id="LSBJ02000003">
    <property type="protein sequence ID" value="OAQ68290.1"/>
    <property type="molecule type" value="Genomic_DNA"/>
</dbReference>
<dbReference type="GO" id="GO:0005634">
    <property type="term" value="C:nucleus"/>
    <property type="evidence" value="ECO:0007669"/>
    <property type="project" value="UniProtKB-SubCell"/>
</dbReference>
<keyword evidence="17" id="KW-1185">Reference proteome</keyword>
<dbReference type="PRINTS" id="PR00870">
    <property type="entry name" value="DNAPOLXBETA"/>
</dbReference>
<dbReference type="SMART" id="SM00483">
    <property type="entry name" value="POLXc"/>
    <property type="match status" value="1"/>
</dbReference>
<dbReference type="OrthoDB" id="205514at2759"/>
<dbReference type="FunFam" id="1.10.150.110:FF:000005">
    <property type="entry name" value="DNA polymerase POL4"/>
    <property type="match status" value="1"/>
</dbReference>
<evidence type="ECO:0000256" key="13">
    <source>
        <dbReference type="RuleBase" id="RU366014"/>
    </source>
</evidence>
<dbReference type="FunFam" id="3.30.210.10:FF:000005">
    <property type="entry name" value="DNA polymerase IV"/>
    <property type="match status" value="1"/>
</dbReference>
<proteinExistence type="inferred from homology"/>
<dbReference type="FunFam" id="1.10.150.20:FF:000010">
    <property type="entry name" value="DNA polymerase lambda"/>
    <property type="match status" value="1"/>
</dbReference>
<dbReference type="Gene3D" id="3.30.210.10">
    <property type="entry name" value="DNA polymerase, thumb domain"/>
    <property type="match status" value="1"/>
</dbReference>
<comment type="cofactor">
    <cofactor evidence="1">
        <name>Mn(2+)</name>
        <dbReference type="ChEBI" id="CHEBI:29035"/>
    </cofactor>
</comment>
<dbReference type="GO" id="GO:0046872">
    <property type="term" value="F:metal ion binding"/>
    <property type="evidence" value="ECO:0007669"/>
    <property type="project" value="UniProtKB-UniRule"/>
</dbReference>
<dbReference type="Proteomes" id="UP000078397">
    <property type="component" value="Unassembled WGS sequence"/>
</dbReference>
<dbReference type="Pfam" id="PF14792">
    <property type="entry name" value="DNA_pol_B_palm"/>
    <property type="match status" value="1"/>
</dbReference>
<reference evidence="16 17" key="1">
    <citation type="journal article" date="2016" name="PLoS Pathog.">
        <title>Biosynthesis of antibiotic leucinostatins in bio-control fungus Purpureocillium lilacinum and their inhibition on phytophthora revealed by genome mining.</title>
        <authorList>
            <person name="Wang G."/>
            <person name="Liu Z."/>
            <person name="Lin R."/>
            <person name="Li E."/>
            <person name="Mao Z."/>
            <person name="Ling J."/>
            <person name="Yang Y."/>
            <person name="Yin W.B."/>
            <person name="Xie B."/>
        </authorList>
    </citation>
    <scope>NUCLEOTIDE SEQUENCE [LARGE SCALE GENOMIC DNA]</scope>
    <source>
        <strain evidence="16">170</strain>
    </source>
</reference>
<gene>
    <name evidence="16" type="ORF">VFPPC_04534</name>
</gene>
<dbReference type="Pfam" id="PF10391">
    <property type="entry name" value="DNA_pol_lambd_f"/>
    <property type="match status" value="1"/>
</dbReference>
<feature type="region of interest" description="Disordered" evidence="14">
    <location>
        <begin position="65"/>
        <end position="91"/>
    </location>
</feature>
<evidence type="ECO:0000256" key="5">
    <source>
        <dbReference type="ARBA" id="ARBA00022695"/>
    </source>
</evidence>
<dbReference type="InterPro" id="IPR029398">
    <property type="entry name" value="PolB_thumb"/>
</dbReference>
<evidence type="ECO:0000256" key="10">
    <source>
        <dbReference type="ARBA" id="ARBA00023239"/>
    </source>
</evidence>
<keyword evidence="11 13" id="KW-0539">Nucleus</keyword>
<dbReference type="GO" id="GO:0003677">
    <property type="term" value="F:DNA binding"/>
    <property type="evidence" value="ECO:0007669"/>
    <property type="project" value="UniProtKB-UniRule"/>
</dbReference>
<evidence type="ECO:0000259" key="15">
    <source>
        <dbReference type="PROSITE" id="PS50172"/>
    </source>
</evidence>
<feature type="domain" description="BRCT" evidence="15">
    <location>
        <begin position="113"/>
        <end position="138"/>
    </location>
</feature>
<dbReference type="InterPro" id="IPR028207">
    <property type="entry name" value="DNA_pol_B_palm_palm"/>
</dbReference>
<dbReference type="Gene3D" id="3.40.50.10190">
    <property type="entry name" value="BRCT domain"/>
    <property type="match status" value="1"/>
</dbReference>
<keyword evidence="6" id="KW-0479">Metal-binding</keyword>
<dbReference type="InterPro" id="IPR002054">
    <property type="entry name" value="DNA-dir_DNA_pol_X"/>
</dbReference>
<dbReference type="STRING" id="1380566.A0A179FSW3"/>
<dbReference type="Gene3D" id="3.30.460.10">
    <property type="entry name" value="Beta Polymerase, domain 2"/>
    <property type="match status" value="1"/>
</dbReference>
<dbReference type="SUPFAM" id="SSF81585">
    <property type="entry name" value="PsbU/PolX domain-like"/>
    <property type="match status" value="1"/>
</dbReference>
<evidence type="ECO:0000256" key="2">
    <source>
        <dbReference type="ARBA" id="ARBA00004123"/>
    </source>
</evidence>
<dbReference type="Gene3D" id="1.10.150.20">
    <property type="entry name" value="5' to 3' exonuclease, C-terminal subdomain"/>
    <property type="match status" value="1"/>
</dbReference>
<keyword evidence="9 13" id="KW-0234">DNA repair</keyword>
<keyword evidence="8 13" id="KW-0239">DNA-directed DNA polymerase</keyword>
<dbReference type="PROSITE" id="PS50172">
    <property type="entry name" value="BRCT"/>
    <property type="match status" value="1"/>
</dbReference>
<comment type="caution">
    <text evidence="16">The sequence shown here is derived from an EMBL/GenBank/DDBJ whole genome shotgun (WGS) entry which is preliminary data.</text>
</comment>
<dbReference type="KEGG" id="pchm:VFPPC_04534"/>
<evidence type="ECO:0000256" key="3">
    <source>
        <dbReference type="ARBA" id="ARBA00008323"/>
    </source>
</evidence>
<dbReference type="AlphaFoldDB" id="A0A179FSW3"/>
<dbReference type="InterPro" id="IPR037160">
    <property type="entry name" value="DNA_Pol_thumb_sf"/>
</dbReference>
<dbReference type="GO" id="GO:0006303">
    <property type="term" value="P:double-strand break repair via nonhomologous end joining"/>
    <property type="evidence" value="ECO:0007669"/>
    <property type="project" value="TreeGrafter"/>
</dbReference>
<dbReference type="InterPro" id="IPR001357">
    <property type="entry name" value="BRCT_dom"/>
</dbReference>
<dbReference type="CDD" id="cd00141">
    <property type="entry name" value="NT_POLXc"/>
    <property type="match status" value="1"/>
</dbReference>
<comment type="subcellular location">
    <subcellularLocation>
        <location evidence="2 13">Nucleus</location>
    </subcellularLocation>
</comment>
<sequence length="604" mass="68367">MAKSLPFPRIYLLPTHLEPQELHYFEDAVSSLTYDIHEAELIVGKISRPARAEFELRRRKLNVRLRPERDGQSTTASISPGPVGALQEYPGPKRRKIVDAQHSKYQAVENKRIQVLKLSWLIDCLAQRKILPVDNYLLLEGYKITPLIPNVALNEGHDPSYAGKILERATMDTAPNTSTQAALSPSRFKVDPIVHSQGTPPPLVRETTSEHEVKMPGIPDFLHTTYSCQRPTPLNSPNDDFILELKKIRTLRILQGDQIGVRAYSTSIATIAAYPHLIKSYHEVEQLPGCSTKIAELYQAWLRDGQTRETAAAESDARMSTLRLFYDIWGVGDTTAREFYKKGWRGLDDLVEYGWRSLTRVQQIGVKFYEEFAQKISRPEVEGIANLILEHARGIEPGFEMVIVGGYRRGKKESGDVDIILSHREESKTMHMIEKIVVSLERFNLVTHTLSMWTKNSERGQLPLAWQGDGAGRGSGFDTLDKAMIVWQNKQHLGQKAPHRRVDIIISPWKTVGCALLGWSGGTTFQRDLRRYCKQEKQLKFDSSGIRSRTDGTWVDFESRLVPPVGETSPVQAFQLAPSMEVAEKRVFEGLGLTWRDPTERCTG</sequence>
<dbReference type="InterPro" id="IPR022312">
    <property type="entry name" value="DNA_pol_X"/>
</dbReference>
<dbReference type="SUPFAM" id="SSF81301">
    <property type="entry name" value="Nucleotidyltransferase"/>
    <property type="match status" value="1"/>
</dbReference>
<keyword evidence="4 13" id="KW-0808">Transferase</keyword>
<dbReference type="Pfam" id="PF14716">
    <property type="entry name" value="HHH_8"/>
    <property type="match status" value="1"/>
</dbReference>
<comment type="similarity">
    <text evidence="3 13">Belongs to the DNA polymerase type-X family.</text>
</comment>
<dbReference type="PANTHER" id="PTHR11276:SF29">
    <property type="entry name" value="DNA POLYMERASE TYPE-X FAMILY PROTEIN POL4"/>
    <property type="match status" value="1"/>
</dbReference>
<dbReference type="PRINTS" id="PR00869">
    <property type="entry name" value="DNAPOLX"/>
</dbReference>
<evidence type="ECO:0000313" key="17">
    <source>
        <dbReference type="Proteomes" id="UP000078397"/>
    </source>
</evidence>
<evidence type="ECO:0000256" key="4">
    <source>
        <dbReference type="ARBA" id="ARBA00022679"/>
    </source>
</evidence>
<dbReference type="PANTHER" id="PTHR11276">
    <property type="entry name" value="DNA POLYMERASE TYPE-X FAMILY MEMBER"/>
    <property type="match status" value="1"/>
</dbReference>
<dbReference type="EC" id="2.7.7.7" evidence="13"/>
<keyword evidence="7 13" id="KW-0227">DNA damage</keyword>
<dbReference type="Gene3D" id="1.10.150.110">
    <property type="entry name" value="DNA polymerase beta, N-terminal domain-like"/>
    <property type="match status" value="1"/>
</dbReference>
<dbReference type="InterPro" id="IPR043519">
    <property type="entry name" value="NT_sf"/>
</dbReference>
<dbReference type="GO" id="GO:0003887">
    <property type="term" value="F:DNA-directed DNA polymerase activity"/>
    <property type="evidence" value="ECO:0007669"/>
    <property type="project" value="UniProtKB-UniRule"/>
</dbReference>
<evidence type="ECO:0000256" key="6">
    <source>
        <dbReference type="ARBA" id="ARBA00022723"/>
    </source>
</evidence>
<comment type="catalytic activity">
    <reaction evidence="12 13">
        <text>DNA(n) + a 2'-deoxyribonucleoside 5'-triphosphate = DNA(n+1) + diphosphate</text>
        <dbReference type="Rhea" id="RHEA:22508"/>
        <dbReference type="Rhea" id="RHEA-COMP:17339"/>
        <dbReference type="Rhea" id="RHEA-COMP:17340"/>
        <dbReference type="ChEBI" id="CHEBI:33019"/>
        <dbReference type="ChEBI" id="CHEBI:61560"/>
        <dbReference type="ChEBI" id="CHEBI:173112"/>
        <dbReference type="EC" id="2.7.7.7"/>
    </reaction>
</comment>
<dbReference type="InterPro" id="IPR002008">
    <property type="entry name" value="DNA_pol_X_beta-like"/>
</dbReference>
<accession>A0A179FSW3</accession>
<dbReference type="InterPro" id="IPR010996">
    <property type="entry name" value="HHH_MUS81"/>
</dbReference>
<dbReference type="SUPFAM" id="SSF47802">
    <property type="entry name" value="DNA polymerase beta, N-terminal domain-like"/>
    <property type="match status" value="1"/>
</dbReference>
<organism evidence="16 17">
    <name type="scientific">Pochonia chlamydosporia 170</name>
    <dbReference type="NCBI Taxonomy" id="1380566"/>
    <lineage>
        <taxon>Eukaryota</taxon>
        <taxon>Fungi</taxon>
        <taxon>Dikarya</taxon>
        <taxon>Ascomycota</taxon>
        <taxon>Pezizomycotina</taxon>
        <taxon>Sordariomycetes</taxon>
        <taxon>Hypocreomycetidae</taxon>
        <taxon>Hypocreales</taxon>
        <taxon>Clavicipitaceae</taxon>
        <taxon>Pochonia</taxon>
    </lineage>
</organism>
<evidence type="ECO:0000256" key="7">
    <source>
        <dbReference type="ARBA" id="ARBA00022763"/>
    </source>
</evidence>
<evidence type="ECO:0000256" key="8">
    <source>
        <dbReference type="ARBA" id="ARBA00022932"/>
    </source>
</evidence>
<protein>
    <recommendedName>
        <fullName evidence="13">DNA polymerase</fullName>
        <ecNumber evidence="13">2.7.7.7</ecNumber>
    </recommendedName>
</protein>
<dbReference type="InterPro" id="IPR027421">
    <property type="entry name" value="DNA_pol_lamdba_lyase_dom_sf"/>
</dbReference>
<evidence type="ECO:0000256" key="12">
    <source>
        <dbReference type="ARBA" id="ARBA00049244"/>
    </source>
</evidence>
<dbReference type="InterPro" id="IPR018944">
    <property type="entry name" value="DNA_pol_lambd_fingers_domain"/>
</dbReference>
<dbReference type="Pfam" id="PF14791">
    <property type="entry name" value="DNA_pol_B_thumb"/>
    <property type="match status" value="1"/>
</dbReference>
<dbReference type="RefSeq" id="XP_018145140.1">
    <property type="nucleotide sequence ID" value="XM_018283878.1"/>
</dbReference>
<evidence type="ECO:0000256" key="9">
    <source>
        <dbReference type="ARBA" id="ARBA00023204"/>
    </source>
</evidence>
<dbReference type="GO" id="GO:0016829">
    <property type="term" value="F:lyase activity"/>
    <property type="evidence" value="ECO:0007669"/>
    <property type="project" value="UniProtKB-KW"/>
</dbReference>
<keyword evidence="10" id="KW-0456">Lyase</keyword>